<sequence>MLSELYQRGRKITLNQLMEAAIDGDQLAINSFSRIGYMLGKGIATLIHIIYPEKVIISGYGARIGQILLPQIQAAVVEFSINGLSKYTSIEISSLLNVQLMGTASIAILALNGETLNIN</sequence>
<dbReference type="InterPro" id="IPR000600">
    <property type="entry name" value="ROK"/>
</dbReference>
<proteinExistence type="inferred from homology"/>
<reference evidence="2 3" key="1">
    <citation type="submission" date="2018-04" db="EMBL/GenBank/DDBJ databases">
        <title>Sphingobacterium sp. M46 Genome.</title>
        <authorList>
            <person name="Cheng J."/>
            <person name="Li Y."/>
        </authorList>
    </citation>
    <scope>NUCLEOTIDE SEQUENCE [LARGE SCALE GENOMIC DNA]</scope>
    <source>
        <strain evidence="2 3">M46</strain>
    </source>
</reference>
<dbReference type="SUPFAM" id="SSF53067">
    <property type="entry name" value="Actin-like ATPase domain"/>
    <property type="match status" value="1"/>
</dbReference>
<dbReference type="InterPro" id="IPR043129">
    <property type="entry name" value="ATPase_NBD"/>
</dbReference>
<comment type="caution">
    <text evidence="2">The sequence shown here is derived from an EMBL/GenBank/DDBJ whole genome shotgun (WGS) entry which is preliminary data.</text>
</comment>
<evidence type="ECO:0000313" key="2">
    <source>
        <dbReference type="EMBL" id="PUV25006.1"/>
    </source>
</evidence>
<evidence type="ECO:0000313" key="3">
    <source>
        <dbReference type="Proteomes" id="UP000250831"/>
    </source>
</evidence>
<dbReference type="Gene3D" id="3.30.420.40">
    <property type="match status" value="1"/>
</dbReference>
<evidence type="ECO:0000256" key="1">
    <source>
        <dbReference type="ARBA" id="ARBA00006479"/>
    </source>
</evidence>
<gene>
    <name evidence="2" type="ORF">DCO56_08655</name>
</gene>
<keyword evidence="3" id="KW-1185">Reference proteome</keyword>
<dbReference type="OrthoDB" id="9810372at2"/>
<name>A0A363NW17_9SPHI</name>
<dbReference type="Pfam" id="PF00480">
    <property type="entry name" value="ROK"/>
    <property type="match status" value="1"/>
</dbReference>
<dbReference type="RefSeq" id="WP_108633338.1">
    <property type="nucleotide sequence ID" value="NZ_QCXX01000002.1"/>
</dbReference>
<accession>A0A363NW17</accession>
<dbReference type="PANTHER" id="PTHR18964:SF149">
    <property type="entry name" value="BIFUNCTIONAL UDP-N-ACETYLGLUCOSAMINE 2-EPIMERASE_N-ACETYLMANNOSAMINE KINASE"/>
    <property type="match status" value="1"/>
</dbReference>
<protein>
    <recommendedName>
        <fullName evidence="4">ROK family protein</fullName>
    </recommendedName>
</protein>
<organism evidence="2 3">
    <name type="scientific">Sphingobacterium athyrii</name>
    <dbReference type="NCBI Taxonomy" id="2152717"/>
    <lineage>
        <taxon>Bacteria</taxon>
        <taxon>Pseudomonadati</taxon>
        <taxon>Bacteroidota</taxon>
        <taxon>Sphingobacteriia</taxon>
        <taxon>Sphingobacteriales</taxon>
        <taxon>Sphingobacteriaceae</taxon>
        <taxon>Sphingobacterium</taxon>
    </lineage>
</organism>
<dbReference type="EMBL" id="QCXX01000002">
    <property type="protein sequence ID" value="PUV25006.1"/>
    <property type="molecule type" value="Genomic_DNA"/>
</dbReference>
<dbReference type="PANTHER" id="PTHR18964">
    <property type="entry name" value="ROK (REPRESSOR, ORF, KINASE) FAMILY"/>
    <property type="match status" value="1"/>
</dbReference>
<comment type="similarity">
    <text evidence="1">Belongs to the ROK (NagC/XylR) family.</text>
</comment>
<evidence type="ECO:0008006" key="4">
    <source>
        <dbReference type="Google" id="ProtNLM"/>
    </source>
</evidence>
<dbReference type="Proteomes" id="UP000250831">
    <property type="component" value="Unassembled WGS sequence"/>
</dbReference>
<dbReference type="AlphaFoldDB" id="A0A363NW17"/>